<dbReference type="EMBL" id="GBXM01043220">
    <property type="protein sequence ID" value="JAH65357.1"/>
    <property type="molecule type" value="Transcribed_RNA"/>
</dbReference>
<organism evidence="1">
    <name type="scientific">Anguilla anguilla</name>
    <name type="common">European freshwater eel</name>
    <name type="synonym">Muraena anguilla</name>
    <dbReference type="NCBI Taxonomy" id="7936"/>
    <lineage>
        <taxon>Eukaryota</taxon>
        <taxon>Metazoa</taxon>
        <taxon>Chordata</taxon>
        <taxon>Craniata</taxon>
        <taxon>Vertebrata</taxon>
        <taxon>Euteleostomi</taxon>
        <taxon>Actinopterygii</taxon>
        <taxon>Neopterygii</taxon>
        <taxon>Teleostei</taxon>
        <taxon>Anguilliformes</taxon>
        <taxon>Anguillidae</taxon>
        <taxon>Anguilla</taxon>
    </lineage>
</organism>
<name>A0A0E9UHZ3_ANGAN</name>
<reference evidence="1" key="2">
    <citation type="journal article" date="2015" name="Fish Shellfish Immunol.">
        <title>Early steps in the European eel (Anguilla anguilla)-Vibrio vulnificus interaction in the gills: Role of the RtxA13 toxin.</title>
        <authorList>
            <person name="Callol A."/>
            <person name="Pajuelo D."/>
            <person name="Ebbesson L."/>
            <person name="Teles M."/>
            <person name="MacKenzie S."/>
            <person name="Amaro C."/>
        </authorList>
    </citation>
    <scope>NUCLEOTIDE SEQUENCE</scope>
</reference>
<evidence type="ECO:0000313" key="1">
    <source>
        <dbReference type="EMBL" id="JAH65357.1"/>
    </source>
</evidence>
<accession>A0A0E9UHZ3</accession>
<protein>
    <submittedName>
        <fullName evidence="1">Uncharacterized protein</fullName>
    </submittedName>
</protein>
<reference evidence="1" key="1">
    <citation type="submission" date="2014-11" db="EMBL/GenBank/DDBJ databases">
        <authorList>
            <person name="Amaro Gonzalez C."/>
        </authorList>
    </citation>
    <scope>NUCLEOTIDE SEQUENCE</scope>
</reference>
<proteinExistence type="predicted"/>
<dbReference type="AlphaFoldDB" id="A0A0E9UHZ3"/>
<sequence>MSNIIERNPKLLITIH</sequence>